<reference evidence="2 3" key="1">
    <citation type="submission" date="2015-09" db="EMBL/GenBank/DDBJ databases">
        <authorList>
            <consortium name="Pathogen Informatics"/>
        </authorList>
    </citation>
    <scope>NUCLEOTIDE SEQUENCE [LARGE SCALE GENOMIC DNA]</scope>
    <source>
        <strain evidence="2 3">2789STDY5834970</strain>
    </source>
</reference>
<organism evidence="2 3">
    <name type="scientific">Faecalibacterium prausnitzii</name>
    <dbReference type="NCBI Taxonomy" id="853"/>
    <lineage>
        <taxon>Bacteria</taxon>
        <taxon>Bacillati</taxon>
        <taxon>Bacillota</taxon>
        <taxon>Clostridia</taxon>
        <taxon>Eubacteriales</taxon>
        <taxon>Oscillospiraceae</taxon>
        <taxon>Faecalibacterium</taxon>
    </lineage>
</organism>
<name>A0A173U3P3_9FIRM</name>
<dbReference type="AlphaFoldDB" id="A0A173U3P3"/>
<dbReference type="Proteomes" id="UP000095649">
    <property type="component" value="Unassembled WGS sequence"/>
</dbReference>
<dbReference type="RefSeq" id="WP_055186299.1">
    <property type="nucleotide sequence ID" value="NZ_CYXN01000015.1"/>
</dbReference>
<evidence type="ECO:0000313" key="2">
    <source>
        <dbReference type="EMBL" id="CUN08966.1"/>
    </source>
</evidence>
<accession>A0A173U3P3</accession>
<gene>
    <name evidence="2" type="ORF">ERS852582_01870</name>
</gene>
<dbReference type="OrthoDB" id="9915861at2"/>
<protein>
    <submittedName>
        <fullName evidence="2">Uncharacterized protein</fullName>
    </submittedName>
</protein>
<evidence type="ECO:0000313" key="3">
    <source>
        <dbReference type="Proteomes" id="UP000095649"/>
    </source>
</evidence>
<sequence>MRFRIKAGGPAARFTFDRTPKPQPPAPPVLRAADLDNPYGRYYGKARSWEDILKNKTTD</sequence>
<feature type="region of interest" description="Disordered" evidence="1">
    <location>
        <begin position="1"/>
        <end position="33"/>
    </location>
</feature>
<dbReference type="EMBL" id="CYXN01000015">
    <property type="protein sequence ID" value="CUN08966.1"/>
    <property type="molecule type" value="Genomic_DNA"/>
</dbReference>
<evidence type="ECO:0000256" key="1">
    <source>
        <dbReference type="SAM" id="MobiDB-lite"/>
    </source>
</evidence>
<proteinExistence type="predicted"/>